<organism evidence="1 2">
    <name type="scientific">Daphnia magna</name>
    <dbReference type="NCBI Taxonomy" id="35525"/>
    <lineage>
        <taxon>Eukaryota</taxon>
        <taxon>Metazoa</taxon>
        <taxon>Ecdysozoa</taxon>
        <taxon>Arthropoda</taxon>
        <taxon>Crustacea</taxon>
        <taxon>Branchiopoda</taxon>
        <taxon>Diplostraca</taxon>
        <taxon>Cladocera</taxon>
        <taxon>Anomopoda</taxon>
        <taxon>Daphniidae</taxon>
        <taxon>Daphnia</taxon>
    </lineage>
</organism>
<proteinExistence type="predicted"/>
<keyword evidence="2" id="KW-1185">Reference proteome</keyword>
<sequence>MEWINKHGDRGEFRKFPLHIFLRKKRSARAPDFVHGVIPCPDTETKENSRFDCS</sequence>
<gene>
    <name evidence="1" type="ORF">APZ42_004711</name>
</gene>
<evidence type="ECO:0000313" key="1">
    <source>
        <dbReference type="EMBL" id="KZR99420.1"/>
    </source>
</evidence>
<dbReference type="EMBL" id="LRGB01013678">
    <property type="protein sequence ID" value="KZR99420.1"/>
    <property type="molecule type" value="Genomic_DNA"/>
</dbReference>
<evidence type="ECO:0000313" key="2">
    <source>
        <dbReference type="Proteomes" id="UP000076858"/>
    </source>
</evidence>
<accession>A0A162BZW3</accession>
<protein>
    <submittedName>
        <fullName evidence="1">Uncharacterized protein</fullName>
    </submittedName>
</protein>
<reference evidence="1 2" key="1">
    <citation type="submission" date="2016-03" db="EMBL/GenBank/DDBJ databases">
        <title>EvidentialGene: Evidence-directed Construction of Genes on Genomes.</title>
        <authorList>
            <person name="Gilbert D.G."/>
            <person name="Choi J.-H."/>
            <person name="Mockaitis K."/>
            <person name="Colbourne J."/>
            <person name="Pfrender M."/>
        </authorList>
    </citation>
    <scope>NUCLEOTIDE SEQUENCE [LARGE SCALE GENOMIC DNA]</scope>
    <source>
        <strain evidence="1 2">Xinb3</strain>
        <tissue evidence="1">Complete organism</tissue>
    </source>
</reference>
<dbReference type="AlphaFoldDB" id="A0A162BZW3"/>
<dbReference type="Proteomes" id="UP000076858">
    <property type="component" value="Unassembled WGS sequence"/>
</dbReference>
<name>A0A162BZW3_9CRUS</name>
<comment type="caution">
    <text evidence="1">The sequence shown here is derived from an EMBL/GenBank/DDBJ whole genome shotgun (WGS) entry which is preliminary data.</text>
</comment>